<keyword evidence="2" id="KW-0964">Secreted</keyword>
<dbReference type="Pfam" id="PF18322">
    <property type="entry name" value="CLIP_1"/>
    <property type="match status" value="1"/>
</dbReference>
<gene>
    <name evidence="8" type="ORF">g.17949</name>
</gene>
<proteinExistence type="predicted"/>
<protein>
    <recommendedName>
        <fullName evidence="4">Phenoloxidase-activating factor 2</fullName>
    </recommendedName>
    <alternativeName>
        <fullName evidence="5">Prophenoloxidase-activating factor II</fullName>
    </alternativeName>
</protein>
<dbReference type="InterPro" id="IPR001254">
    <property type="entry name" value="Trypsin_dom"/>
</dbReference>
<feature type="signal peptide" evidence="6">
    <location>
        <begin position="1"/>
        <end position="22"/>
    </location>
</feature>
<dbReference type="PROSITE" id="PS50240">
    <property type="entry name" value="TRYPSIN_DOM"/>
    <property type="match status" value="1"/>
</dbReference>
<dbReference type="InterPro" id="IPR018114">
    <property type="entry name" value="TRYPSIN_HIS"/>
</dbReference>
<dbReference type="GO" id="GO:0005576">
    <property type="term" value="C:extracellular region"/>
    <property type="evidence" value="ECO:0007669"/>
    <property type="project" value="UniProtKB-SubCell"/>
</dbReference>
<dbReference type="GO" id="GO:0004252">
    <property type="term" value="F:serine-type endopeptidase activity"/>
    <property type="evidence" value="ECO:0007669"/>
    <property type="project" value="InterPro"/>
</dbReference>
<evidence type="ECO:0000256" key="6">
    <source>
        <dbReference type="SAM" id="SignalP"/>
    </source>
</evidence>
<dbReference type="PANTHER" id="PTHR24258">
    <property type="entry name" value="SERINE PROTEASE-RELATED"/>
    <property type="match status" value="1"/>
</dbReference>
<keyword evidence="6" id="KW-0732">Signal</keyword>
<reference evidence="8" key="1">
    <citation type="submission" date="2015-11" db="EMBL/GenBank/DDBJ databases">
        <title>De novo transcriptome assembly of four potential Pierce s Disease insect vectors from Arizona vineyards.</title>
        <authorList>
            <person name="Tassone E.E."/>
        </authorList>
    </citation>
    <scope>NUCLEOTIDE SEQUENCE</scope>
</reference>
<dbReference type="Pfam" id="PF00089">
    <property type="entry name" value="Trypsin"/>
    <property type="match status" value="1"/>
</dbReference>
<feature type="domain" description="Peptidase S1" evidence="7">
    <location>
        <begin position="170"/>
        <end position="420"/>
    </location>
</feature>
<dbReference type="AlphaFoldDB" id="A0A1B6GL42"/>
<keyword evidence="3" id="KW-1015">Disulfide bond</keyword>
<evidence type="ECO:0000256" key="2">
    <source>
        <dbReference type="ARBA" id="ARBA00022525"/>
    </source>
</evidence>
<dbReference type="InterPro" id="IPR009003">
    <property type="entry name" value="Peptidase_S1_PA"/>
</dbReference>
<evidence type="ECO:0000259" key="7">
    <source>
        <dbReference type="PROSITE" id="PS50240"/>
    </source>
</evidence>
<dbReference type="InterPro" id="IPR041515">
    <property type="entry name" value="PPAF-2-like_Clip"/>
</dbReference>
<sequence>MRFKNILAICVVVVVHSHAVSTVEETSNRVGLERPTDQPVQISDDDLNALLNSVFSDKTTTPTIPSDGDYGRVPENTVNQPENNFQNEVDGDCECVPYYQCDTNRSIIENGEGLIDVRMKSGPCEDYLDVCCKTGETLDPDNPITPSPAPVPNFDTCGRRNLGGVSSLRITGDVDSEAQFGEFPWMVAVIKKDTVNPNQSLNVYQCGGSLIHPQVVLTAAHCVKGKTGLRVRLGEWDTQRKSEPLPAQNRVVKDVVIHEGYYAGALFNDIALLFLEGPADIADNIATICLPEQDENMDNRNCVASGWGKDVFGKEGKYQVILKKVELPIVRRDQCLESLRQTRLGRHFKLHESFICAGGIAGKDTCKGDGGSPLACPSRDNPGIYVQAGIVAWGIGCGTDTPGVYADVSHFRNWIDNKLSIFNIDIKDMNTVYASS</sequence>
<dbReference type="SUPFAM" id="SSF50494">
    <property type="entry name" value="Trypsin-like serine proteases"/>
    <property type="match status" value="1"/>
</dbReference>
<dbReference type="Gene3D" id="2.40.10.10">
    <property type="entry name" value="Trypsin-like serine proteases"/>
    <property type="match status" value="2"/>
</dbReference>
<evidence type="ECO:0000256" key="3">
    <source>
        <dbReference type="ARBA" id="ARBA00023157"/>
    </source>
</evidence>
<name>A0A1B6GL42_9HEMI</name>
<feature type="chain" id="PRO_5008583692" description="Phenoloxidase-activating factor 2" evidence="6">
    <location>
        <begin position="23"/>
        <end position="436"/>
    </location>
</feature>
<dbReference type="GO" id="GO:0006508">
    <property type="term" value="P:proteolysis"/>
    <property type="evidence" value="ECO:0007669"/>
    <property type="project" value="InterPro"/>
</dbReference>
<dbReference type="EMBL" id="GECZ01006603">
    <property type="protein sequence ID" value="JAS63166.1"/>
    <property type="molecule type" value="Transcribed_RNA"/>
</dbReference>
<dbReference type="SMART" id="SM00020">
    <property type="entry name" value="Tryp_SPc"/>
    <property type="match status" value="1"/>
</dbReference>
<evidence type="ECO:0000256" key="4">
    <source>
        <dbReference type="ARBA" id="ARBA00068096"/>
    </source>
</evidence>
<organism evidence="8">
    <name type="scientific">Cuerna arida</name>
    <dbReference type="NCBI Taxonomy" id="1464854"/>
    <lineage>
        <taxon>Eukaryota</taxon>
        <taxon>Metazoa</taxon>
        <taxon>Ecdysozoa</taxon>
        <taxon>Arthropoda</taxon>
        <taxon>Hexapoda</taxon>
        <taxon>Insecta</taxon>
        <taxon>Pterygota</taxon>
        <taxon>Neoptera</taxon>
        <taxon>Paraneoptera</taxon>
        <taxon>Hemiptera</taxon>
        <taxon>Auchenorrhyncha</taxon>
        <taxon>Membracoidea</taxon>
        <taxon>Cicadellidae</taxon>
        <taxon>Cicadellinae</taxon>
        <taxon>Proconiini</taxon>
        <taxon>Cuerna</taxon>
    </lineage>
</organism>
<comment type="subcellular location">
    <subcellularLocation>
        <location evidence="1">Secreted</location>
    </subcellularLocation>
</comment>
<dbReference type="PRINTS" id="PR00722">
    <property type="entry name" value="CHYMOTRYPSIN"/>
</dbReference>
<evidence type="ECO:0000256" key="5">
    <source>
        <dbReference type="ARBA" id="ARBA00076468"/>
    </source>
</evidence>
<dbReference type="PANTHER" id="PTHR24258:SF129">
    <property type="entry name" value="LP15124P-RELATED"/>
    <property type="match status" value="1"/>
</dbReference>
<dbReference type="PROSITE" id="PS00134">
    <property type="entry name" value="TRYPSIN_HIS"/>
    <property type="match status" value="1"/>
</dbReference>
<dbReference type="FunFam" id="2.40.10.10:FF:000038">
    <property type="entry name" value="Serine protease"/>
    <property type="match status" value="1"/>
</dbReference>
<dbReference type="InterPro" id="IPR043504">
    <property type="entry name" value="Peptidase_S1_PA_chymotrypsin"/>
</dbReference>
<evidence type="ECO:0000256" key="1">
    <source>
        <dbReference type="ARBA" id="ARBA00004613"/>
    </source>
</evidence>
<dbReference type="InterPro" id="IPR001314">
    <property type="entry name" value="Peptidase_S1A"/>
</dbReference>
<dbReference type="CDD" id="cd00190">
    <property type="entry name" value="Tryp_SPc"/>
    <property type="match status" value="1"/>
</dbReference>
<evidence type="ECO:0000313" key="8">
    <source>
        <dbReference type="EMBL" id="JAS63166.1"/>
    </source>
</evidence>
<accession>A0A1B6GL42</accession>